<evidence type="ECO:0000256" key="2">
    <source>
        <dbReference type="ARBA" id="ARBA00023118"/>
    </source>
</evidence>
<dbReference type="EMBL" id="JACJTQ010000012">
    <property type="protein sequence ID" value="MBD2692123.1"/>
    <property type="molecule type" value="Genomic_DNA"/>
</dbReference>
<feature type="domain" description="Cas10/Cmr2 second palm" evidence="5">
    <location>
        <begin position="300"/>
        <end position="432"/>
    </location>
</feature>
<gene>
    <name evidence="6" type="ORF">H6G68_10195</name>
</gene>
<evidence type="ECO:0000313" key="6">
    <source>
        <dbReference type="EMBL" id="MBD2692123.1"/>
    </source>
</evidence>
<keyword evidence="1" id="KW-0547">Nucleotide-binding</keyword>
<feature type="compositionally biased region" description="Acidic residues" evidence="3">
    <location>
        <begin position="211"/>
        <end position="227"/>
    </location>
</feature>
<sequence length="604" mass="70195">MADETKDIYTAITFAPVQGFIEKSRKLRDLYGASLILSYLSQQIVIAAHKPPETTVISPANINLQKGMPNRILINGHFPEDTGREILLTAWKDILAVCRNWIEIELSDYKYEWEREWRHWGNYTWEIFWGRGNSIANAMEDLETRKLSRDWTAINWIGESSSLTGTDGIAFPGLGGENRNPKDLTYRSEQGYIGKFYEDLAYITENRQNSQEEEAETETEELAEEENISEQYQVEGKFIALNEQLSIPELVKRLVTCEDVRKDIGIKIGGNNFSFGQLPQGFKEIRRKPTETQPGQWTGWFMGDGDEVGKKLKKLANSEKAEDNLRELTIELRNWGKDFYGYLPKQKLGRVIYAGGDDFLGVIYSKNVRKPILGLTALEWLMTLNDKWHEHKQDINVSVGFVWVAGSVPQRDVLQHCRQAQDTAKSLKRDRVTIRIVFNSGQYVEWTCPWKYLHILKEYTDRKGNTYPEWERKGRDSKHEPNWTHIYSDLAQLKARHAFGLAENRRLDNLENRIIDSKKKGLIIQNRRALLSFVDMYFSEYVSESQKKEKQKWSQVLNQNENFIVGAKEDEDDYKVAQKMINWIENLIIIGWYLCSNTLLSSDR</sequence>
<evidence type="ECO:0000313" key="7">
    <source>
        <dbReference type="Proteomes" id="UP000660381"/>
    </source>
</evidence>
<keyword evidence="7" id="KW-1185">Reference proteome</keyword>
<name>A0ABR8J1D9_9NOST</name>
<comment type="caution">
    <text evidence="6">The sequence shown here is derived from an EMBL/GenBank/DDBJ whole genome shotgun (WGS) entry which is preliminary data.</text>
</comment>
<dbReference type="Gene3D" id="3.30.70.270">
    <property type="match status" value="1"/>
</dbReference>
<feature type="domain" description="CRISPR-associated protein Cmr2 N-terminal" evidence="4">
    <location>
        <begin position="10"/>
        <end position="60"/>
    </location>
</feature>
<evidence type="ECO:0000256" key="1">
    <source>
        <dbReference type="ARBA" id="ARBA00022741"/>
    </source>
</evidence>
<dbReference type="Pfam" id="PF22335">
    <property type="entry name" value="Cas10-Cmr2_palm2"/>
    <property type="match status" value="1"/>
</dbReference>
<dbReference type="InterPro" id="IPR054767">
    <property type="entry name" value="Cas10-Cmr2_palm2"/>
</dbReference>
<reference evidence="6 7" key="1">
    <citation type="journal article" date="2020" name="ISME J.">
        <title>Comparative genomics reveals insights into cyanobacterial evolution and habitat adaptation.</title>
        <authorList>
            <person name="Chen M.Y."/>
            <person name="Teng W.K."/>
            <person name="Zhao L."/>
            <person name="Hu C.X."/>
            <person name="Zhou Y.K."/>
            <person name="Han B.P."/>
            <person name="Song L.R."/>
            <person name="Shu W.S."/>
        </authorList>
    </citation>
    <scope>NUCLEOTIDE SEQUENCE [LARGE SCALE GENOMIC DNA]</scope>
    <source>
        <strain evidence="6 7">FACHB-362</strain>
    </source>
</reference>
<dbReference type="InterPro" id="IPR038242">
    <property type="entry name" value="Cmr2_N"/>
</dbReference>
<accession>A0ABR8J1D9</accession>
<proteinExistence type="predicted"/>
<organism evidence="6 7">
    <name type="scientific">Anabaena catenula FACHB-362</name>
    <dbReference type="NCBI Taxonomy" id="2692877"/>
    <lineage>
        <taxon>Bacteria</taxon>
        <taxon>Bacillati</taxon>
        <taxon>Cyanobacteriota</taxon>
        <taxon>Cyanophyceae</taxon>
        <taxon>Nostocales</taxon>
        <taxon>Nostocaceae</taxon>
        <taxon>Anabaena</taxon>
    </lineage>
</organism>
<protein>
    <submittedName>
        <fullName evidence="6">CRISPR-associated protein Cmr2</fullName>
    </submittedName>
</protein>
<dbReference type="Pfam" id="PF12469">
    <property type="entry name" value="Cmr2_N"/>
    <property type="match status" value="1"/>
</dbReference>
<evidence type="ECO:0000259" key="5">
    <source>
        <dbReference type="Pfam" id="PF22335"/>
    </source>
</evidence>
<dbReference type="InterPro" id="IPR024615">
    <property type="entry name" value="CRISPR-assoc_Cmr2_N"/>
</dbReference>
<evidence type="ECO:0000256" key="3">
    <source>
        <dbReference type="SAM" id="MobiDB-lite"/>
    </source>
</evidence>
<dbReference type="RefSeq" id="WP_190906545.1">
    <property type="nucleotide sequence ID" value="NZ_JACJTQ010000012.1"/>
</dbReference>
<feature type="region of interest" description="Disordered" evidence="3">
    <location>
        <begin position="207"/>
        <end position="227"/>
    </location>
</feature>
<evidence type="ECO:0000259" key="4">
    <source>
        <dbReference type="Pfam" id="PF12469"/>
    </source>
</evidence>
<keyword evidence="2" id="KW-0051">Antiviral defense</keyword>
<dbReference type="Proteomes" id="UP000660381">
    <property type="component" value="Unassembled WGS sequence"/>
</dbReference>
<dbReference type="Gene3D" id="3.30.70.2220">
    <property type="entry name" value="CRISPR-Cas system, Cmr2 subunit, D1 domain, cysteine cluster"/>
    <property type="match status" value="1"/>
</dbReference>
<dbReference type="InterPro" id="IPR043128">
    <property type="entry name" value="Rev_trsase/Diguanyl_cyclase"/>
</dbReference>